<dbReference type="RefSeq" id="WP_115172415.1">
    <property type="nucleotide sequence ID" value="NZ_JACLEQ010000006.1"/>
</dbReference>
<gene>
    <name evidence="1" type="ORF">NCTC10588_01052</name>
</gene>
<reference evidence="1 2" key="1">
    <citation type="submission" date="2018-06" db="EMBL/GenBank/DDBJ databases">
        <authorList>
            <consortium name="Pathogen Informatics"/>
            <person name="Doyle S."/>
        </authorList>
    </citation>
    <scope>NUCLEOTIDE SEQUENCE [LARGE SCALE GENOMIC DNA]</scope>
    <source>
        <strain evidence="1 2">NCTC10588</strain>
    </source>
</reference>
<sequence length="288" mass="34041">MEVLLNELSIHNQFDSFEDFRDTALLDIIQFLKFHIDGYISVLKKSDIYSRQVYNGIILQRVLTSPDTGRSDEIRKFKSQLFSIFSEPFWDVNSFCGEGSKYFYGDVIVNNSALAECYERKINLISLNPSEYIQNVINIKKDCFSEDLLNFTNIKSLVHHLYINKCVSFELFCRNYYAKTKINFTKINIRDSFELLSESDEKQFKSSFEMFSNTDWNNIIQQGGKGAAKTGLAYEKYHNQEYFKRKYSLSNENVIYKFRVTQKYRAFGFRKDDIFYILEFDLTHKLSD</sequence>
<organism evidence="1 2">
    <name type="scientific">Elizabethkingia anophelis</name>
    <dbReference type="NCBI Taxonomy" id="1117645"/>
    <lineage>
        <taxon>Bacteria</taxon>
        <taxon>Pseudomonadati</taxon>
        <taxon>Bacteroidota</taxon>
        <taxon>Flavobacteriia</taxon>
        <taxon>Flavobacteriales</taxon>
        <taxon>Weeksellaceae</taxon>
        <taxon>Elizabethkingia</taxon>
    </lineage>
</organism>
<evidence type="ECO:0000313" key="2">
    <source>
        <dbReference type="Proteomes" id="UP000254876"/>
    </source>
</evidence>
<protein>
    <submittedName>
        <fullName evidence="1">Uncharacterized protein</fullName>
    </submittedName>
</protein>
<name>A0A7Z7PVV9_9FLAO</name>
<dbReference type="AlphaFoldDB" id="A0A7Z7PVV9"/>
<proteinExistence type="predicted"/>
<dbReference type="EMBL" id="UFYD01000001">
    <property type="protein sequence ID" value="STC98270.1"/>
    <property type="molecule type" value="Genomic_DNA"/>
</dbReference>
<dbReference type="Proteomes" id="UP000254876">
    <property type="component" value="Unassembled WGS sequence"/>
</dbReference>
<accession>A0A7Z7PVV9</accession>
<comment type="caution">
    <text evidence="1">The sequence shown here is derived from an EMBL/GenBank/DDBJ whole genome shotgun (WGS) entry which is preliminary data.</text>
</comment>
<evidence type="ECO:0000313" key="1">
    <source>
        <dbReference type="EMBL" id="STC98270.1"/>
    </source>
</evidence>